<protein>
    <submittedName>
        <fullName evidence="4">Damage-inducible protein DinB</fullName>
    </submittedName>
</protein>
<dbReference type="PANTHER" id="PTHR37302:SF3">
    <property type="entry name" value="DAMAGE-INDUCIBLE PROTEIN DINB"/>
    <property type="match status" value="1"/>
</dbReference>
<dbReference type="STRING" id="1703345.A3860_13680"/>
<dbReference type="Proteomes" id="UP000192796">
    <property type="component" value="Unassembled WGS sequence"/>
</dbReference>
<dbReference type="Gene3D" id="1.20.120.450">
    <property type="entry name" value="dinb family like domain"/>
    <property type="match status" value="1"/>
</dbReference>
<dbReference type="AlphaFoldDB" id="A0A1V9G7I3"/>
<gene>
    <name evidence="4" type="ORF">A3860_13680</name>
</gene>
<sequence length="177" mass="20507">MKKIMTADKKYFSTLANYNSWANNIAIEWLNQINDGQWEQVIVSSFTSIKQTAIHIASAEKIWLDFWNHIPQPVFLSAEFNGSKNDLIEIWKSSSAGLKNFISAYPEENYQQQVTFKYPRGGEGSMEFWQTFSHLINHCTYHRGQLVTLLRQVGFTKLSSTDLATYYRMTQKTTTLT</sequence>
<feature type="binding site" evidence="3">
    <location>
        <position position="142"/>
    </location>
    <ligand>
        <name>a divalent metal cation</name>
        <dbReference type="ChEBI" id="CHEBI:60240"/>
    </ligand>
</feature>
<keyword evidence="2 3" id="KW-0479">Metal-binding</keyword>
<proteinExistence type="inferred from homology"/>
<comment type="similarity">
    <text evidence="1">Belongs to the DinB family.</text>
</comment>
<dbReference type="OrthoDB" id="9811413at2"/>
<keyword evidence="5" id="KW-1185">Reference proteome</keyword>
<accession>A0A1V9G7I3</accession>
<dbReference type="SUPFAM" id="SSF109854">
    <property type="entry name" value="DinB/YfiT-like putative metalloenzymes"/>
    <property type="match status" value="1"/>
</dbReference>
<dbReference type="GO" id="GO:0046872">
    <property type="term" value="F:metal ion binding"/>
    <property type="evidence" value="ECO:0007669"/>
    <property type="project" value="UniProtKB-KW"/>
</dbReference>
<dbReference type="PANTHER" id="PTHR37302">
    <property type="entry name" value="SLR1116 PROTEIN"/>
    <property type="match status" value="1"/>
</dbReference>
<name>A0A1V9G7I3_9BACT</name>
<dbReference type="InterPro" id="IPR007837">
    <property type="entry name" value="DinB"/>
</dbReference>
<dbReference type="RefSeq" id="WP_081145471.1">
    <property type="nucleotide sequence ID" value="NZ_LVYD01000002.1"/>
</dbReference>
<reference evidence="4 5" key="1">
    <citation type="submission" date="2016-03" db="EMBL/GenBank/DDBJ databases">
        <title>Niastella vici sp. nov., isolated from farmland soil.</title>
        <authorList>
            <person name="Chen L."/>
            <person name="Wang D."/>
            <person name="Yang S."/>
            <person name="Wang G."/>
        </authorList>
    </citation>
    <scope>NUCLEOTIDE SEQUENCE [LARGE SCALE GENOMIC DNA]</scope>
    <source>
        <strain evidence="4 5">DJ57</strain>
    </source>
</reference>
<organism evidence="4 5">
    <name type="scientific">Niastella vici</name>
    <dbReference type="NCBI Taxonomy" id="1703345"/>
    <lineage>
        <taxon>Bacteria</taxon>
        <taxon>Pseudomonadati</taxon>
        <taxon>Bacteroidota</taxon>
        <taxon>Chitinophagia</taxon>
        <taxon>Chitinophagales</taxon>
        <taxon>Chitinophagaceae</taxon>
        <taxon>Niastella</taxon>
    </lineage>
</organism>
<feature type="binding site" evidence="3">
    <location>
        <position position="138"/>
    </location>
    <ligand>
        <name>a divalent metal cation</name>
        <dbReference type="ChEBI" id="CHEBI:60240"/>
    </ligand>
</feature>
<comment type="caution">
    <text evidence="4">The sequence shown here is derived from an EMBL/GenBank/DDBJ whole genome shotgun (WGS) entry which is preliminary data.</text>
</comment>
<evidence type="ECO:0000313" key="5">
    <source>
        <dbReference type="Proteomes" id="UP000192796"/>
    </source>
</evidence>
<evidence type="ECO:0000313" key="4">
    <source>
        <dbReference type="EMBL" id="OQP66530.1"/>
    </source>
</evidence>
<dbReference type="Pfam" id="PF05163">
    <property type="entry name" value="DinB"/>
    <property type="match status" value="1"/>
</dbReference>
<evidence type="ECO:0000256" key="1">
    <source>
        <dbReference type="ARBA" id="ARBA00008635"/>
    </source>
</evidence>
<dbReference type="InterPro" id="IPR034660">
    <property type="entry name" value="DinB/YfiT-like"/>
</dbReference>
<evidence type="ECO:0000256" key="3">
    <source>
        <dbReference type="PIRSR" id="PIRSR607837-1"/>
    </source>
</evidence>
<feature type="binding site" evidence="3">
    <location>
        <position position="55"/>
    </location>
    <ligand>
        <name>a divalent metal cation</name>
        <dbReference type="ChEBI" id="CHEBI:60240"/>
    </ligand>
</feature>
<evidence type="ECO:0000256" key="2">
    <source>
        <dbReference type="ARBA" id="ARBA00022723"/>
    </source>
</evidence>
<dbReference type="EMBL" id="LVYD01000002">
    <property type="protein sequence ID" value="OQP66530.1"/>
    <property type="molecule type" value="Genomic_DNA"/>
</dbReference>